<feature type="transmembrane region" description="Helical" evidence="1">
    <location>
        <begin position="546"/>
        <end position="563"/>
    </location>
</feature>
<sequence length="712" mass="78428">MTETGGPKPRRRPIVRLGLFLISYSFLVSVICCTAAVGALLLLPLLAKTTYVSENALMPGSASSMLYSEDVLEASSLVSKIMSLDPSSIGTGVEIRSLIAQHVTELGGEVNYHKFQPQLQKFHPLYFFSGPDEGTNLENNSCSSFGVSTVGIIRALRGDGKESIVLVTPYNAVNISHAEALSLGVAYSVLSLLSRVTWLAKDIIWLAADSQHGEYTAVASWLRAYNAPVFGYKNAPQYEICHENDLSGMNMCPTEGTARCDGFRRAGTMAAALVIKVAGNSPEFEKDSLSIFAEASNGQMPNLDLINIVNYLAVHGQGLHVKVNKVWSLLDSWWLKTLGRLLELVGEVARSLNPTWNFGKTVSEYVEGTATLASSLYHQALGVPTGPHGAFRDYQVDSITMEISRHFSSNYNFRNNEFLHRSGRLVEGVIRSVNNLLEKFHQSFFLYLLTSPNKFVSVGVYMIAFALLIAPLPLVAASLYADANKRNPDAQKDVLLSPEAENEASISFRSWKWLHAARTVFIIHLWGVIVALLPYFIYQIPGSSPFSNLSLWVVLSTISMIILKSSVCSSTNIIMQHQSIEWALLKSVTVAAAFVGLSLMSVINFAAAEIGALLLVPLCLMATPLRFAFKIRTPRAIAQGVGNLLLIILGFPPVTYFVVKGVVEGYDMVRVDDFWIFLESLWDWNSATYLYICMIHLPCWVLCILILLHSCQ</sequence>
<dbReference type="PANTHER" id="PTHR13304:SF0">
    <property type="entry name" value="GLYCOSYLPHOSPHATIDYLINOSITOL ANCHOR ATTACHMENT 1 PROTEIN"/>
    <property type="match status" value="1"/>
</dbReference>
<organism evidence="2 3">
    <name type="scientific">Lithospermum erythrorhizon</name>
    <name type="common">Purple gromwell</name>
    <name type="synonym">Lithospermum officinale var. erythrorhizon</name>
    <dbReference type="NCBI Taxonomy" id="34254"/>
    <lineage>
        <taxon>Eukaryota</taxon>
        <taxon>Viridiplantae</taxon>
        <taxon>Streptophyta</taxon>
        <taxon>Embryophyta</taxon>
        <taxon>Tracheophyta</taxon>
        <taxon>Spermatophyta</taxon>
        <taxon>Magnoliopsida</taxon>
        <taxon>eudicotyledons</taxon>
        <taxon>Gunneridae</taxon>
        <taxon>Pentapetalae</taxon>
        <taxon>asterids</taxon>
        <taxon>lamiids</taxon>
        <taxon>Boraginales</taxon>
        <taxon>Boraginaceae</taxon>
        <taxon>Boraginoideae</taxon>
        <taxon>Lithospermeae</taxon>
        <taxon>Lithospermum</taxon>
    </lineage>
</organism>
<dbReference type="GO" id="GO:0042765">
    <property type="term" value="C:GPI-anchor transamidase complex"/>
    <property type="evidence" value="ECO:0007669"/>
    <property type="project" value="InterPro"/>
</dbReference>
<feature type="transmembrane region" description="Helical" evidence="1">
    <location>
        <begin position="583"/>
        <end position="604"/>
    </location>
</feature>
<dbReference type="AlphaFoldDB" id="A0AAV3PC19"/>
<dbReference type="PIRSF" id="PIRSF036762">
    <property type="entry name" value="GAA1"/>
    <property type="match status" value="1"/>
</dbReference>
<name>A0AAV3PC19_LITER</name>
<keyword evidence="1" id="KW-1133">Transmembrane helix</keyword>
<dbReference type="PANTHER" id="PTHR13304">
    <property type="entry name" value="GLYCOSYLPHOSPHATIDYLINOSITOL ANCHOR ATTACHMENT 1 PROTEIN"/>
    <property type="match status" value="1"/>
</dbReference>
<evidence type="ECO:0000256" key="1">
    <source>
        <dbReference type="SAM" id="Phobius"/>
    </source>
</evidence>
<keyword evidence="1" id="KW-0472">Membrane</keyword>
<dbReference type="EMBL" id="BAABME010001360">
    <property type="protein sequence ID" value="GAA0149169.1"/>
    <property type="molecule type" value="Genomic_DNA"/>
</dbReference>
<dbReference type="InterPro" id="IPR007246">
    <property type="entry name" value="Gaa1"/>
</dbReference>
<proteinExistence type="predicted"/>
<evidence type="ECO:0008006" key="4">
    <source>
        <dbReference type="Google" id="ProtNLM"/>
    </source>
</evidence>
<dbReference type="Pfam" id="PF04114">
    <property type="entry name" value="Gaa1"/>
    <property type="match status" value="1"/>
</dbReference>
<feature type="transmembrane region" description="Helical" evidence="1">
    <location>
        <begin position="641"/>
        <end position="659"/>
    </location>
</feature>
<dbReference type="GO" id="GO:0016255">
    <property type="term" value="P:attachment of GPI anchor to protein"/>
    <property type="evidence" value="ECO:0007669"/>
    <property type="project" value="TreeGrafter"/>
</dbReference>
<reference evidence="2 3" key="1">
    <citation type="submission" date="2024-01" db="EMBL/GenBank/DDBJ databases">
        <title>The complete chloroplast genome sequence of Lithospermum erythrorhizon: insights into the phylogenetic relationship among Boraginaceae species and the maternal lineages of purple gromwells.</title>
        <authorList>
            <person name="Okada T."/>
            <person name="Watanabe K."/>
        </authorList>
    </citation>
    <scope>NUCLEOTIDE SEQUENCE [LARGE SCALE GENOMIC DNA]</scope>
</reference>
<feature type="transmembrane region" description="Helical" evidence="1">
    <location>
        <begin position="458"/>
        <end position="481"/>
    </location>
</feature>
<feature type="transmembrane region" description="Helical" evidence="1">
    <location>
        <begin position="688"/>
        <end position="708"/>
    </location>
</feature>
<keyword evidence="1" id="KW-0812">Transmembrane</keyword>
<evidence type="ECO:0000313" key="3">
    <source>
        <dbReference type="Proteomes" id="UP001454036"/>
    </source>
</evidence>
<protein>
    <recommendedName>
        <fullName evidence="4">Glycosylphosphatidylinositol anchor attachment 1 protein</fullName>
    </recommendedName>
</protein>
<dbReference type="Proteomes" id="UP001454036">
    <property type="component" value="Unassembled WGS sequence"/>
</dbReference>
<keyword evidence="3" id="KW-1185">Reference proteome</keyword>
<gene>
    <name evidence="2" type="ORF">LIER_08414</name>
</gene>
<feature type="transmembrane region" description="Helical" evidence="1">
    <location>
        <begin position="610"/>
        <end position="629"/>
    </location>
</feature>
<comment type="caution">
    <text evidence="2">The sequence shown here is derived from an EMBL/GenBank/DDBJ whole genome shotgun (WGS) entry which is preliminary data.</text>
</comment>
<accession>A0AAV3PC19</accession>
<evidence type="ECO:0000313" key="2">
    <source>
        <dbReference type="EMBL" id="GAA0149169.1"/>
    </source>
</evidence>
<feature type="transmembrane region" description="Helical" evidence="1">
    <location>
        <begin position="519"/>
        <end position="540"/>
    </location>
</feature>
<feature type="transmembrane region" description="Helical" evidence="1">
    <location>
        <begin position="21"/>
        <end position="47"/>
    </location>
</feature>